<evidence type="ECO:0000313" key="1">
    <source>
        <dbReference type="EMBL" id="UOE42323.1"/>
    </source>
</evidence>
<keyword evidence="2" id="KW-1185">Reference proteome</keyword>
<evidence type="ECO:0008006" key="3">
    <source>
        <dbReference type="Google" id="ProtNLM"/>
    </source>
</evidence>
<reference evidence="1 2" key="1">
    <citation type="submission" date="2022-03" db="EMBL/GenBank/DDBJ databases">
        <title>Chryseobacterium sp. isolated from particulate matters in swine house.</title>
        <authorList>
            <person name="Won M."/>
            <person name="Kim S.-J."/>
            <person name="Kwon S.-W."/>
        </authorList>
    </citation>
    <scope>NUCLEOTIDE SEQUENCE [LARGE SCALE GENOMIC DNA]</scope>
    <source>
        <strain evidence="1 2">SC2-2</strain>
    </source>
</reference>
<dbReference type="EMBL" id="CP094532">
    <property type="protein sequence ID" value="UOE42323.1"/>
    <property type="molecule type" value="Genomic_DNA"/>
</dbReference>
<proteinExistence type="predicted"/>
<gene>
    <name evidence="1" type="ORF">MTP09_06725</name>
</gene>
<organism evidence="1 2">
    <name type="scientific">Chryseobacterium suipulveris</name>
    <dbReference type="NCBI Taxonomy" id="2929800"/>
    <lineage>
        <taxon>Bacteria</taxon>
        <taxon>Pseudomonadati</taxon>
        <taxon>Bacteroidota</taxon>
        <taxon>Flavobacteriia</taxon>
        <taxon>Flavobacteriales</taxon>
        <taxon>Weeksellaceae</taxon>
        <taxon>Chryseobacterium group</taxon>
        <taxon>Chryseobacterium</taxon>
    </lineage>
</organism>
<protein>
    <recommendedName>
        <fullName evidence="3">Transposase</fullName>
    </recommendedName>
</protein>
<name>A0ABY4BSZ3_9FLAO</name>
<accession>A0ABY4BSZ3</accession>
<dbReference type="Proteomes" id="UP000831460">
    <property type="component" value="Chromosome"/>
</dbReference>
<dbReference type="Gene3D" id="3.30.70.1290">
    <property type="entry name" value="Transposase IS200-like"/>
    <property type="match status" value="1"/>
</dbReference>
<dbReference type="InterPro" id="IPR036515">
    <property type="entry name" value="Transposase_17_sf"/>
</dbReference>
<evidence type="ECO:0000313" key="2">
    <source>
        <dbReference type="Proteomes" id="UP000831460"/>
    </source>
</evidence>
<sequence length="136" mass="16477">MRNICLLSNEKPFSPLGWIKDENDIHEDLRKKKIFQHFANMFNSYTKSINKQYDRRGSLSQEHFGRKRITEEKYLRESLIYIHKNPKKHGITNDLERYRYSSYRTIVSENPTLLARAEVLSWFDDKENFIFCHKET</sequence>
<dbReference type="RefSeq" id="WP_243551376.1">
    <property type="nucleotide sequence ID" value="NZ_CP094532.1"/>
</dbReference>